<dbReference type="Pfam" id="PF01590">
    <property type="entry name" value="GAF"/>
    <property type="match status" value="1"/>
</dbReference>
<gene>
    <name evidence="5" type="ORF">J8C06_00595</name>
</gene>
<organism evidence="5 6">
    <name type="scientific">Chloracidobacterium validum</name>
    <dbReference type="NCBI Taxonomy" id="2821543"/>
    <lineage>
        <taxon>Bacteria</taxon>
        <taxon>Pseudomonadati</taxon>
        <taxon>Acidobacteriota</taxon>
        <taxon>Terriglobia</taxon>
        <taxon>Terriglobales</taxon>
        <taxon>Acidobacteriaceae</taxon>
        <taxon>Chloracidobacterium</taxon>
    </lineage>
</organism>
<proteinExistence type="predicted"/>
<sequence>MREILEPIAHQLQSPQDLDRVLSSIVQRAAESVTAVCARLWLIRRGDLCQTCRWANDCPDKRRCLHLKANFGIPVDAPYRRAPLTVLSGEQLARGGVVAWTPPPSAAAMLLDPRLADEQGVVSFMAHPLRVENRVLGLLAVFGARMFTAVDFETCAVQAAAASAAIRVAELANRVQRADATVRDKARESEQQSRLLTAVLTHSSDRAIVIEDLDGNILAFNEGARRAYGYEPEEVIGRATAEKLHAPDDWRRGEVSKIYQHALEQGTYTGDIRRRRHDGQVFVERTTLTTLRDEEGDPAGFIAIAPVAPEPAAAVLAALDEVAAVRRLEDFAPETLAQMCQLSQAAGAALFALDGGALSARSLHGESAFAPGLLGQKLFPSDAPELFRSLEQGQVESVGATVGRLLADASGGALVIPMLRQQVQAVVVVASPRPGFEMPLLRLARGASALLRWQLLSADLSAREQSLAEAEAAQTARYEALVRDRDMALAKVADLEQQVQSAQVAVQQAATARQITEERAVQLESKVAELEAEYGRLQEVCRQSEVAAEQARQATTEALARCEALNAGQVTALRERDLFKARVELLEADLRQTRQRAERSAHQHAEALVRIHELEGQLAELAQKRHEDEQTLAEAQHHYEAAHRQMMERSLQLEAMLAESQQVQSAHEAEIAQLATRLTSLATEVTAAQQERLDAQHQAEALRQDLEATQQLLTEAMALRQAAERAVAEIEERAAKLLSEVIVSQEEQARLIKEYEHLEAELASAKSGMEQQAQAMAMLEGHIDLLERSLATSEVARAALSQRIETLLEERTAWRQVIDGLEARLTALSTTDRSVEHGTPSTVSEAMAAQLTALQATLTQREAENASLRQRLALLQGTYRETVEVLQSRLDDLTKLSAITGAHRKLEDVLLGTSSAMEASPVIIVACDDEPFRATLSGWCQQSGYRASPVSDGDAALAALMLDLPHGIVLAGDPVHISETYRRVRRNPDWRNLPIVVVTPESFTGVSASPSTTTLAQHSASPTALHKALRMLVTERTRHPSVPG</sequence>
<dbReference type="PANTHER" id="PTHR45615">
    <property type="entry name" value="MYOSIN HEAVY CHAIN, NON-MUSCLE"/>
    <property type="match status" value="1"/>
</dbReference>
<dbReference type="PANTHER" id="PTHR45615:SF66">
    <property type="entry name" value="CARD DOMAIN-CONTAINING PROTEIN"/>
    <property type="match status" value="1"/>
</dbReference>
<evidence type="ECO:0000313" key="6">
    <source>
        <dbReference type="Proteomes" id="UP000676506"/>
    </source>
</evidence>
<evidence type="ECO:0000256" key="2">
    <source>
        <dbReference type="ARBA" id="ARBA00022777"/>
    </source>
</evidence>
<dbReference type="Gene3D" id="3.30.450.20">
    <property type="entry name" value="PAS domain"/>
    <property type="match status" value="1"/>
</dbReference>
<dbReference type="Proteomes" id="UP000676506">
    <property type="component" value="Chromosome 1"/>
</dbReference>
<keyword evidence="1" id="KW-0808">Transferase</keyword>
<dbReference type="SUPFAM" id="SSF55785">
    <property type="entry name" value="PYP-like sensor domain (PAS domain)"/>
    <property type="match status" value="1"/>
</dbReference>
<dbReference type="EMBL" id="CP072648">
    <property type="protein sequence ID" value="QUW02981.1"/>
    <property type="molecule type" value="Genomic_DNA"/>
</dbReference>
<keyword evidence="3" id="KW-0175">Coiled coil</keyword>
<evidence type="ECO:0000256" key="1">
    <source>
        <dbReference type="ARBA" id="ARBA00022679"/>
    </source>
</evidence>
<dbReference type="SUPFAM" id="SSF52172">
    <property type="entry name" value="CheY-like"/>
    <property type="match status" value="1"/>
</dbReference>
<feature type="coiled-coil region" evidence="3">
    <location>
        <begin position="671"/>
        <end position="824"/>
    </location>
</feature>
<feature type="domain" description="PAS" evidence="4">
    <location>
        <begin position="192"/>
        <end position="266"/>
    </location>
</feature>
<dbReference type="InterPro" id="IPR035965">
    <property type="entry name" value="PAS-like_dom_sf"/>
</dbReference>
<feature type="coiled-coil region" evidence="3">
    <location>
        <begin position="576"/>
        <end position="638"/>
    </location>
</feature>
<dbReference type="Pfam" id="PF08448">
    <property type="entry name" value="PAS_4"/>
    <property type="match status" value="1"/>
</dbReference>
<evidence type="ECO:0000313" key="5">
    <source>
        <dbReference type="EMBL" id="QUW02981.1"/>
    </source>
</evidence>
<dbReference type="InterPro" id="IPR013656">
    <property type="entry name" value="PAS_4"/>
</dbReference>
<reference evidence="5 6" key="1">
    <citation type="submission" date="2021-03" db="EMBL/GenBank/DDBJ databases">
        <title>Genomic and phenotypic characterization of Chloracidobacterium isolates provides evidence for multiple species.</title>
        <authorList>
            <person name="Saini M.K."/>
            <person name="Costas A.M.G."/>
            <person name="Tank M."/>
            <person name="Bryant D.A."/>
        </authorList>
    </citation>
    <scope>NUCLEOTIDE SEQUENCE [LARGE SCALE GENOMIC DNA]</scope>
    <source>
        <strain evidence="5 6">BV2-C</strain>
    </source>
</reference>
<feature type="coiled-coil region" evidence="3">
    <location>
        <begin position="478"/>
        <end position="547"/>
    </location>
</feature>
<dbReference type="RefSeq" id="WP_211428872.1">
    <property type="nucleotide sequence ID" value="NZ_CP072648.1"/>
</dbReference>
<evidence type="ECO:0000256" key="3">
    <source>
        <dbReference type="SAM" id="Coils"/>
    </source>
</evidence>
<dbReference type="InterPro" id="IPR000014">
    <property type="entry name" value="PAS"/>
</dbReference>
<dbReference type="SUPFAM" id="SSF55781">
    <property type="entry name" value="GAF domain-like"/>
    <property type="match status" value="1"/>
</dbReference>
<dbReference type="CDD" id="cd00130">
    <property type="entry name" value="PAS"/>
    <property type="match status" value="1"/>
</dbReference>
<dbReference type="PROSITE" id="PS50112">
    <property type="entry name" value="PAS"/>
    <property type="match status" value="1"/>
</dbReference>
<name>A0ABX8B7Q0_9BACT</name>
<keyword evidence="6" id="KW-1185">Reference proteome</keyword>
<dbReference type="NCBIfam" id="TIGR00229">
    <property type="entry name" value="sensory_box"/>
    <property type="match status" value="1"/>
</dbReference>
<dbReference type="SMART" id="SM00065">
    <property type="entry name" value="GAF"/>
    <property type="match status" value="2"/>
</dbReference>
<keyword evidence="2" id="KW-0418">Kinase</keyword>
<dbReference type="InterPro" id="IPR029016">
    <property type="entry name" value="GAF-like_dom_sf"/>
</dbReference>
<dbReference type="InterPro" id="IPR011006">
    <property type="entry name" value="CheY-like_superfamily"/>
</dbReference>
<evidence type="ECO:0000259" key="4">
    <source>
        <dbReference type="PROSITE" id="PS50112"/>
    </source>
</evidence>
<accession>A0ABX8B7Q0</accession>
<dbReference type="InterPro" id="IPR003018">
    <property type="entry name" value="GAF"/>
</dbReference>
<dbReference type="Gene3D" id="3.30.450.40">
    <property type="match status" value="1"/>
</dbReference>
<protein>
    <submittedName>
        <fullName evidence="5">PAS domain S-box protein</fullName>
    </submittedName>
</protein>